<dbReference type="InterPro" id="IPR043504">
    <property type="entry name" value="Peptidase_S1_PA_chymotrypsin"/>
</dbReference>
<sequence length="709" mass="75995">MSFPYVGVAGTWDLSFHTQGTPETFFTTEGTSESVFDPDHRSLVDDNDIRDGGKYRSIVKLQMRYEGQDGNPNAYAMGTGWLISPDTLVTAGHNVYDWSGFGTGLGRAVDIKAYIGYHGRESLKSPIVQSRSGKIVVTTAEWIMSKENRHRDVAFIRLDRPFEGNLRLFSYKATPETGDDMIGVVGYPADKSLVDEDGRDEKGAQMWEQFNSTTYVLDSAKNQGKGMLKYRISTFGGQSGAPVIRKSMKQVVIGTHVYGGGDKNSASVIGPNGNDYDGLLKVFTQKFPVVGKFKGIDLVRYGISIESGAGATPGAPPPPKFAENSEGFFDDLKDVGKFIRGHVGPAVPWFLQQAQVLGGPLSAVAHGVLNAAGVARAESSFSTTPSTKGYAERAILAEAALQTVLRLDGNEQITHRMIGEMKNYYAGYGIINYDPIVCKLGPAITESANTILKTTNYVQKNSSQRRTLAPVAFPGNPYQTESYGSSIAGNGLVAALSGPTKPVEAVEPEIWGLLGDIIKVGYEFSPLKGVAHLVNNITQPESAAAASLPEADRKGLELLAKRALLGEAALQAVSKLSKQDIELVTLATENETDYSPEFSFGDFFKTVVQTVAPVITQVMPPVVGPLLQVATGDLGAESSGLLGVPPANGLRRKTSSSILDALHDGTLSNGLLQIVVIIMQISLLGLAAWTSFPRKQQVTSQGEGDTPDI</sequence>
<protein>
    <recommendedName>
        <fullName evidence="6">Serine protease</fullName>
        <ecNumber evidence="6">3.4.21.-</ecNumber>
    </recommendedName>
</protein>
<dbReference type="Gene3D" id="2.40.10.10">
    <property type="entry name" value="Trypsin-like serine proteases"/>
    <property type="match status" value="2"/>
</dbReference>
<evidence type="ECO:0000256" key="6">
    <source>
        <dbReference type="RuleBase" id="RU004296"/>
    </source>
</evidence>
<keyword evidence="7" id="KW-1133">Transmembrane helix</keyword>
<reference evidence="8" key="2">
    <citation type="submission" date="2023-05" db="EMBL/GenBank/DDBJ databases">
        <authorList>
            <consortium name="Lawrence Berkeley National Laboratory"/>
            <person name="Steindorff A."/>
            <person name="Hensen N."/>
            <person name="Bonometti L."/>
            <person name="Westerberg I."/>
            <person name="Brannstrom I.O."/>
            <person name="Guillou S."/>
            <person name="Cros-Aarteil S."/>
            <person name="Calhoun S."/>
            <person name="Haridas S."/>
            <person name="Kuo A."/>
            <person name="Mondo S."/>
            <person name="Pangilinan J."/>
            <person name="Riley R."/>
            <person name="Labutti K."/>
            <person name="Andreopoulos B."/>
            <person name="Lipzen A."/>
            <person name="Chen C."/>
            <person name="Yanf M."/>
            <person name="Daum C."/>
            <person name="Ng V."/>
            <person name="Clum A."/>
            <person name="Ohm R."/>
            <person name="Martin F."/>
            <person name="Silar P."/>
            <person name="Natvig D."/>
            <person name="Lalanne C."/>
            <person name="Gautier V."/>
            <person name="Ament-Velasquez S.L."/>
            <person name="Kruys A."/>
            <person name="Hutchinson M.I."/>
            <person name="Powell A.J."/>
            <person name="Barry K."/>
            <person name="Miller A.N."/>
            <person name="Grigoriev I.V."/>
            <person name="Debuchy R."/>
            <person name="Gladieux P."/>
            <person name="Thoren M.H."/>
            <person name="Johannesson H."/>
        </authorList>
    </citation>
    <scope>NUCLEOTIDE SEQUENCE</scope>
    <source>
        <strain evidence="8">PSN309</strain>
    </source>
</reference>
<dbReference type="PRINTS" id="PR00839">
    <property type="entry name" value="V8PROTEASE"/>
</dbReference>
<dbReference type="Pfam" id="PF13365">
    <property type="entry name" value="Trypsin_2"/>
    <property type="match status" value="1"/>
</dbReference>
<keyword evidence="9" id="KW-1185">Reference proteome</keyword>
<dbReference type="PANTHER" id="PTHR15462">
    <property type="entry name" value="SERINE PROTEASE"/>
    <property type="match status" value="1"/>
</dbReference>
<comment type="similarity">
    <text evidence="1 6">Belongs to the peptidase S1B family.</text>
</comment>
<dbReference type="Proteomes" id="UP001302126">
    <property type="component" value="Unassembled WGS sequence"/>
</dbReference>
<dbReference type="GO" id="GO:0008236">
    <property type="term" value="F:serine-type peptidase activity"/>
    <property type="evidence" value="ECO:0007669"/>
    <property type="project" value="UniProtKB-KW"/>
</dbReference>
<comment type="caution">
    <text evidence="8">The sequence shown here is derived from an EMBL/GenBank/DDBJ whole genome shotgun (WGS) entry which is preliminary data.</text>
</comment>
<evidence type="ECO:0000256" key="5">
    <source>
        <dbReference type="ARBA" id="ARBA00022825"/>
    </source>
</evidence>
<keyword evidence="7" id="KW-0812">Transmembrane</keyword>
<evidence type="ECO:0000313" key="8">
    <source>
        <dbReference type="EMBL" id="KAK4187337.1"/>
    </source>
</evidence>
<evidence type="ECO:0000256" key="7">
    <source>
        <dbReference type="SAM" id="Phobius"/>
    </source>
</evidence>
<dbReference type="InterPro" id="IPR050966">
    <property type="entry name" value="Glutamyl_endopeptidase"/>
</dbReference>
<reference evidence="8" key="1">
    <citation type="journal article" date="2023" name="Mol. Phylogenet. Evol.">
        <title>Genome-scale phylogeny and comparative genomics of the fungal order Sordariales.</title>
        <authorList>
            <person name="Hensen N."/>
            <person name="Bonometti L."/>
            <person name="Westerberg I."/>
            <person name="Brannstrom I.O."/>
            <person name="Guillou S."/>
            <person name="Cros-Aarteil S."/>
            <person name="Calhoun S."/>
            <person name="Haridas S."/>
            <person name="Kuo A."/>
            <person name="Mondo S."/>
            <person name="Pangilinan J."/>
            <person name="Riley R."/>
            <person name="LaButti K."/>
            <person name="Andreopoulos B."/>
            <person name="Lipzen A."/>
            <person name="Chen C."/>
            <person name="Yan M."/>
            <person name="Daum C."/>
            <person name="Ng V."/>
            <person name="Clum A."/>
            <person name="Steindorff A."/>
            <person name="Ohm R.A."/>
            <person name="Martin F."/>
            <person name="Silar P."/>
            <person name="Natvig D.O."/>
            <person name="Lalanne C."/>
            <person name="Gautier V."/>
            <person name="Ament-Velasquez S.L."/>
            <person name="Kruys A."/>
            <person name="Hutchinson M.I."/>
            <person name="Powell A.J."/>
            <person name="Barry K."/>
            <person name="Miller A.N."/>
            <person name="Grigoriev I.V."/>
            <person name="Debuchy R."/>
            <person name="Gladieux P."/>
            <person name="Hiltunen Thoren M."/>
            <person name="Johannesson H."/>
        </authorList>
    </citation>
    <scope>NUCLEOTIDE SEQUENCE</scope>
    <source>
        <strain evidence="8">PSN309</strain>
    </source>
</reference>
<dbReference type="AlphaFoldDB" id="A0AAN6WVP7"/>
<gene>
    <name evidence="8" type="ORF">QBC35DRAFT_234478</name>
</gene>
<name>A0AAN6WVP7_9PEZI</name>
<keyword evidence="7" id="KW-0472">Membrane</keyword>
<feature type="transmembrane region" description="Helical" evidence="7">
    <location>
        <begin position="671"/>
        <end position="692"/>
    </location>
</feature>
<proteinExistence type="inferred from homology"/>
<keyword evidence="5 6" id="KW-0720">Serine protease</keyword>
<dbReference type="InterPro" id="IPR009003">
    <property type="entry name" value="Peptidase_S1_PA"/>
</dbReference>
<evidence type="ECO:0000256" key="2">
    <source>
        <dbReference type="ARBA" id="ARBA00022670"/>
    </source>
</evidence>
<dbReference type="InterPro" id="IPR008256">
    <property type="entry name" value="Peptidase_S1B"/>
</dbReference>
<evidence type="ECO:0000313" key="9">
    <source>
        <dbReference type="Proteomes" id="UP001302126"/>
    </source>
</evidence>
<evidence type="ECO:0000256" key="1">
    <source>
        <dbReference type="ARBA" id="ARBA00008764"/>
    </source>
</evidence>
<dbReference type="SUPFAM" id="SSF50494">
    <property type="entry name" value="Trypsin-like serine proteases"/>
    <property type="match status" value="1"/>
</dbReference>
<dbReference type="GO" id="GO:0006508">
    <property type="term" value="P:proteolysis"/>
    <property type="evidence" value="ECO:0007669"/>
    <property type="project" value="UniProtKB-KW"/>
</dbReference>
<keyword evidence="3" id="KW-0732">Signal</keyword>
<evidence type="ECO:0000256" key="3">
    <source>
        <dbReference type="ARBA" id="ARBA00022729"/>
    </source>
</evidence>
<keyword evidence="4 6" id="KW-0378">Hydrolase</keyword>
<keyword evidence="2 6" id="KW-0645">Protease</keyword>
<dbReference type="EMBL" id="MU864404">
    <property type="protein sequence ID" value="KAK4187337.1"/>
    <property type="molecule type" value="Genomic_DNA"/>
</dbReference>
<accession>A0AAN6WVP7</accession>
<organism evidence="8 9">
    <name type="scientific">Podospora australis</name>
    <dbReference type="NCBI Taxonomy" id="1536484"/>
    <lineage>
        <taxon>Eukaryota</taxon>
        <taxon>Fungi</taxon>
        <taxon>Dikarya</taxon>
        <taxon>Ascomycota</taxon>
        <taxon>Pezizomycotina</taxon>
        <taxon>Sordariomycetes</taxon>
        <taxon>Sordariomycetidae</taxon>
        <taxon>Sordariales</taxon>
        <taxon>Podosporaceae</taxon>
        <taxon>Podospora</taxon>
    </lineage>
</organism>
<dbReference type="PANTHER" id="PTHR15462:SF8">
    <property type="entry name" value="SERINE PROTEASE"/>
    <property type="match status" value="1"/>
</dbReference>
<evidence type="ECO:0000256" key="4">
    <source>
        <dbReference type="ARBA" id="ARBA00022801"/>
    </source>
</evidence>
<dbReference type="EC" id="3.4.21.-" evidence="6"/>